<dbReference type="AlphaFoldDB" id="A0A376B3N6"/>
<dbReference type="PANTHER" id="PTHR10997">
    <property type="entry name" value="IMPORTIN-7, 8, 11"/>
    <property type="match status" value="1"/>
</dbReference>
<dbReference type="InterPro" id="IPR011989">
    <property type="entry name" value="ARM-like"/>
</dbReference>
<evidence type="ECO:0000313" key="2">
    <source>
        <dbReference type="EMBL" id="SSD59305.1"/>
    </source>
</evidence>
<sequence length="811" mass="94535">MNISIQHFEILLNNYDQCKLRFDQYEKFVKCFGKLYFNFISGSPTNFVMLPCSKQILISLITLLINKAPQVYNENTEENDFWEQISIRGLLILKKTINFLDKKGAITIKSKNDKNEINFAISVLKSKIFTPQMITEFMDVLINWYLKLRPIELENWKLDPEEWISEQIATSYEYQVRPCAENFFKDFMHVFKATCAPYLLNKIENSSSQVDFLTRDALFASFQLSCNSITDIVDFNKLLVTVFLPQVNPNNYNEDELKIIIRRVCLIINDWCEVQCSQESRVICYDFLAQLLTSSFASNDKVIQLTAISCLRTMIDDWNFEKDKFQPFLEKYVNILLRNILPQVSMTQTRLYVLETICDLIIKTKPLIDKTTLVEILQIIPPLWEATTSVTNTSATTTITNNEFILSNVLLRLLKNLVISLGEHSHLTWEISIPIVEMCCNPSSPNYTLLYEDGFELWHSLINNYPLGDNAANGIPQFTNLLPYLLNGVEDKIEILPTLLEIMKSYILVIPNIEDILKIKEFYAISTILSTNILKLRDDSFELILSIWDIIIVKYYGRGDHDGNTDISNNMLFNWFYNAQILSNLTYSIFLVERLSDYQLSQLFNIIARLSFEDFKLVIQFLSTYQLEILPAMDVQNRLPLSEREVVFKEMAFSKILEKFLIIWLQSFNSMYDPKLKKIGILGISKFLLSPQVLEISNMFNSISSLWVEMMEEINELDSGDCEKYHAYDLEEQQYKDQIQEQLPPEYIRLKNLKLLKDPVFTVNLKNFIRELLTSIRVDVLGNSKYNAFITDYANPSILENIQTFLSIRRN</sequence>
<dbReference type="Pfam" id="PF25758">
    <property type="entry name" value="TPR_IPO11"/>
    <property type="match status" value="1"/>
</dbReference>
<feature type="domain" description="Importin-7/11-like TPR repeats" evidence="1">
    <location>
        <begin position="410"/>
        <end position="806"/>
    </location>
</feature>
<proteinExistence type="predicted"/>
<keyword evidence="3" id="KW-1185">Reference proteome</keyword>
<accession>A0A376B3N6</accession>
<dbReference type="VEuPathDB" id="FungiDB:SCODWIG_01066"/>
<dbReference type="GO" id="GO:0005635">
    <property type="term" value="C:nuclear envelope"/>
    <property type="evidence" value="ECO:0007669"/>
    <property type="project" value="TreeGrafter"/>
</dbReference>
<reference evidence="3" key="1">
    <citation type="submission" date="2018-06" db="EMBL/GenBank/DDBJ databases">
        <authorList>
            <person name="Guldener U."/>
        </authorList>
    </citation>
    <scope>NUCLEOTIDE SEQUENCE [LARGE SCALE GENOMIC DNA]</scope>
    <source>
        <strain evidence="3">UTAD17</strain>
    </source>
</reference>
<evidence type="ECO:0000259" key="1">
    <source>
        <dbReference type="Pfam" id="PF25758"/>
    </source>
</evidence>
<dbReference type="EMBL" id="UFAJ01000121">
    <property type="protein sequence ID" value="SSD59305.1"/>
    <property type="molecule type" value="Genomic_DNA"/>
</dbReference>
<dbReference type="Gene3D" id="1.25.10.10">
    <property type="entry name" value="Leucine-rich Repeat Variant"/>
    <property type="match status" value="1"/>
</dbReference>
<dbReference type="InterPro" id="IPR016024">
    <property type="entry name" value="ARM-type_fold"/>
</dbReference>
<dbReference type="PANTHER" id="PTHR10997:SF7">
    <property type="entry name" value="IMPORTIN-11"/>
    <property type="match status" value="1"/>
</dbReference>
<gene>
    <name evidence="2" type="ORF">SCODWIG_01066</name>
</gene>
<dbReference type="InterPro" id="IPR058669">
    <property type="entry name" value="TPR_IPO7/11-like"/>
</dbReference>
<dbReference type="Proteomes" id="UP000262825">
    <property type="component" value="Unassembled WGS sequence"/>
</dbReference>
<dbReference type="GO" id="GO:0006606">
    <property type="term" value="P:protein import into nucleus"/>
    <property type="evidence" value="ECO:0007669"/>
    <property type="project" value="TreeGrafter"/>
</dbReference>
<dbReference type="SUPFAM" id="SSF48371">
    <property type="entry name" value="ARM repeat"/>
    <property type="match status" value="1"/>
</dbReference>
<name>A0A376B3N6_9ASCO</name>
<protein>
    <submittedName>
        <fullName evidence="2">Related to Importin beta-like protein KAP120</fullName>
    </submittedName>
</protein>
<organism evidence="2 3">
    <name type="scientific">Saccharomycodes ludwigii</name>
    <dbReference type="NCBI Taxonomy" id="36035"/>
    <lineage>
        <taxon>Eukaryota</taxon>
        <taxon>Fungi</taxon>
        <taxon>Dikarya</taxon>
        <taxon>Ascomycota</taxon>
        <taxon>Saccharomycotina</taxon>
        <taxon>Saccharomycetes</taxon>
        <taxon>Saccharomycodales</taxon>
        <taxon>Saccharomycodaceae</taxon>
        <taxon>Saccharomycodes</taxon>
    </lineage>
</organism>
<evidence type="ECO:0000313" key="3">
    <source>
        <dbReference type="Proteomes" id="UP000262825"/>
    </source>
</evidence>
<dbReference type="GO" id="GO:0005829">
    <property type="term" value="C:cytosol"/>
    <property type="evidence" value="ECO:0007669"/>
    <property type="project" value="TreeGrafter"/>
</dbReference>